<evidence type="ECO:0000256" key="12">
    <source>
        <dbReference type="RuleBase" id="RU000304"/>
    </source>
</evidence>
<keyword evidence="16" id="KW-0496">Mitochondrion</keyword>
<dbReference type="FunFam" id="1.10.510.10:FF:000024">
    <property type="entry name" value="Probable serine/threonine-protein kinase cot-1"/>
    <property type="match status" value="1"/>
</dbReference>
<dbReference type="InterPro" id="IPR033931">
    <property type="entry name" value="PDK1-typ_PH"/>
</dbReference>
<dbReference type="SMART" id="SM00220">
    <property type="entry name" value="S_TKc"/>
    <property type="match status" value="1"/>
</dbReference>
<reference evidence="15 17" key="1">
    <citation type="submission" date="2015-02" db="EMBL/GenBank/DDBJ databases">
        <authorList>
            <person name="Chooi Y.-H."/>
        </authorList>
    </citation>
    <scope>NUCLEOTIDE SEQUENCE [LARGE SCALE GENOMIC DNA]</scope>
    <source>
        <strain evidence="15">E3</strain>
    </source>
</reference>
<dbReference type="InterPro" id="IPR050236">
    <property type="entry name" value="Ser_Thr_kinase_AGC"/>
</dbReference>
<dbReference type="PROSITE" id="PS00107">
    <property type="entry name" value="PROTEIN_KINASE_ATP"/>
    <property type="match status" value="1"/>
</dbReference>
<dbReference type="PROSITE" id="PS00108">
    <property type="entry name" value="PROTEIN_KINASE_ST"/>
    <property type="match status" value="1"/>
</dbReference>
<dbReference type="EMBL" id="CDSF01000001">
    <property type="protein sequence ID" value="CEO94282.1"/>
    <property type="molecule type" value="Genomic_DNA"/>
</dbReference>
<feature type="region of interest" description="Disordered" evidence="13">
    <location>
        <begin position="291"/>
        <end position="312"/>
    </location>
</feature>
<evidence type="ECO:0000313" key="15">
    <source>
        <dbReference type="EMBL" id="CEO94282.1"/>
    </source>
</evidence>
<reference evidence="16 18" key="2">
    <citation type="submission" date="2018-03" db="EMBL/GenBank/DDBJ databases">
        <authorList>
            <person name="Fogelqvist J."/>
        </authorList>
    </citation>
    <scope>NUCLEOTIDE SEQUENCE [LARGE SCALE GENOMIC DNA]</scope>
</reference>
<dbReference type="OMA" id="QYRVPDN"/>
<dbReference type="GO" id="GO:0004674">
    <property type="term" value="F:protein serine/threonine kinase activity"/>
    <property type="evidence" value="ECO:0007669"/>
    <property type="project" value="UniProtKB-KW"/>
</dbReference>
<dbReference type="PANTHER" id="PTHR24356:SF163">
    <property type="entry name" value="3-PHOSPHOINOSITIDE-DEPENDENT PROTEIN KINASE 1-RELATED"/>
    <property type="match status" value="1"/>
</dbReference>
<dbReference type="PANTHER" id="PTHR24356">
    <property type="entry name" value="SERINE/THREONINE-PROTEIN KINASE"/>
    <property type="match status" value="1"/>
</dbReference>
<comment type="catalytic activity">
    <reaction evidence="9">
        <text>L-threonyl-[protein] + ATP = O-phospho-L-threonyl-[protein] + ADP + H(+)</text>
        <dbReference type="Rhea" id="RHEA:46608"/>
        <dbReference type="Rhea" id="RHEA-COMP:11060"/>
        <dbReference type="Rhea" id="RHEA-COMP:11605"/>
        <dbReference type="ChEBI" id="CHEBI:15378"/>
        <dbReference type="ChEBI" id="CHEBI:30013"/>
        <dbReference type="ChEBI" id="CHEBI:30616"/>
        <dbReference type="ChEBI" id="CHEBI:61977"/>
        <dbReference type="ChEBI" id="CHEBI:456216"/>
        <dbReference type="EC" id="2.7.11.1"/>
    </reaction>
</comment>
<dbReference type="InterPro" id="IPR011993">
    <property type="entry name" value="PH-like_dom_sf"/>
</dbReference>
<dbReference type="SUPFAM" id="SSF56112">
    <property type="entry name" value="Protein kinase-like (PK-like)"/>
    <property type="match status" value="1"/>
</dbReference>
<dbReference type="GO" id="GO:0005524">
    <property type="term" value="F:ATP binding"/>
    <property type="evidence" value="ECO:0007669"/>
    <property type="project" value="UniProtKB-UniRule"/>
</dbReference>
<keyword evidence="7" id="KW-0418">Kinase</keyword>
<gene>
    <name evidence="15" type="ORF">PBRA_000067</name>
    <name evidence="16" type="ORF">PLBR_LOCUS3854</name>
</gene>
<evidence type="ECO:0000256" key="3">
    <source>
        <dbReference type="ARBA" id="ARBA00022527"/>
    </source>
</evidence>
<accession>A0A0G4IGT6</accession>
<evidence type="ECO:0000256" key="10">
    <source>
        <dbReference type="ARBA" id="ARBA00048679"/>
    </source>
</evidence>
<organism evidence="15 17">
    <name type="scientific">Plasmodiophora brassicae</name>
    <name type="common">Clubroot disease agent</name>
    <dbReference type="NCBI Taxonomy" id="37360"/>
    <lineage>
        <taxon>Eukaryota</taxon>
        <taxon>Sar</taxon>
        <taxon>Rhizaria</taxon>
        <taxon>Endomyxa</taxon>
        <taxon>Phytomyxea</taxon>
        <taxon>Plasmodiophorida</taxon>
        <taxon>Plasmodiophoridae</taxon>
        <taxon>Plasmodiophora</taxon>
    </lineage>
</organism>
<dbReference type="Gene3D" id="1.10.510.10">
    <property type="entry name" value="Transferase(Phosphotransferase) domain 1"/>
    <property type="match status" value="1"/>
</dbReference>
<dbReference type="InterPro" id="IPR000719">
    <property type="entry name" value="Prot_kinase_dom"/>
</dbReference>
<dbReference type="Pfam" id="PF00069">
    <property type="entry name" value="Pkinase"/>
    <property type="match status" value="1"/>
</dbReference>
<evidence type="ECO:0000313" key="16">
    <source>
        <dbReference type="EMBL" id="SPQ96639.1"/>
    </source>
</evidence>
<evidence type="ECO:0000256" key="8">
    <source>
        <dbReference type="ARBA" id="ARBA00022840"/>
    </source>
</evidence>
<name>A0A0G4IGT6_PLABS</name>
<keyword evidence="5" id="KW-0808">Transferase</keyword>
<dbReference type="InterPro" id="IPR011009">
    <property type="entry name" value="Kinase-like_dom_sf"/>
</dbReference>
<evidence type="ECO:0000256" key="1">
    <source>
        <dbReference type="ARBA" id="ARBA00010006"/>
    </source>
</evidence>
<evidence type="ECO:0000256" key="9">
    <source>
        <dbReference type="ARBA" id="ARBA00047899"/>
    </source>
</evidence>
<dbReference type="GO" id="GO:0007010">
    <property type="term" value="P:cytoskeleton organization"/>
    <property type="evidence" value="ECO:0007669"/>
    <property type="project" value="UniProtKB-ARBA"/>
</dbReference>
<comment type="similarity">
    <text evidence="1">Belongs to the protein kinase superfamily. AGC Ser/Thr protein kinase family. PDPK1 subfamily.</text>
</comment>
<evidence type="ECO:0000256" key="5">
    <source>
        <dbReference type="ARBA" id="ARBA00022679"/>
    </source>
</evidence>
<dbReference type="Gene3D" id="2.30.29.30">
    <property type="entry name" value="Pleckstrin-homology domain (PH domain)/Phosphotyrosine-binding domain (PTB)"/>
    <property type="match status" value="1"/>
</dbReference>
<evidence type="ECO:0000256" key="6">
    <source>
        <dbReference type="ARBA" id="ARBA00022741"/>
    </source>
</evidence>
<keyword evidence="17" id="KW-1185">Reference proteome</keyword>
<dbReference type="InterPro" id="IPR017441">
    <property type="entry name" value="Protein_kinase_ATP_BS"/>
</dbReference>
<keyword evidence="3 12" id="KW-0723">Serine/threonine-protein kinase</keyword>
<evidence type="ECO:0000256" key="7">
    <source>
        <dbReference type="ARBA" id="ARBA00022777"/>
    </source>
</evidence>
<evidence type="ECO:0000256" key="13">
    <source>
        <dbReference type="SAM" id="MobiDB-lite"/>
    </source>
</evidence>
<dbReference type="InterPro" id="IPR008271">
    <property type="entry name" value="Ser/Thr_kinase_AS"/>
</dbReference>
<dbReference type="CDD" id="cd05581">
    <property type="entry name" value="STKc_PDK1"/>
    <property type="match status" value="1"/>
</dbReference>
<evidence type="ECO:0000313" key="17">
    <source>
        <dbReference type="Proteomes" id="UP000039324"/>
    </source>
</evidence>
<dbReference type="EC" id="2.7.11.1" evidence="2"/>
<evidence type="ECO:0000259" key="14">
    <source>
        <dbReference type="PROSITE" id="PS50011"/>
    </source>
</evidence>
<feature type="binding site" evidence="11">
    <location>
        <position position="45"/>
    </location>
    <ligand>
        <name>ATP</name>
        <dbReference type="ChEBI" id="CHEBI:30616"/>
    </ligand>
</feature>
<dbReference type="AlphaFoldDB" id="A0A0G4IGT6"/>
<dbReference type="Pfam" id="PF14593">
    <property type="entry name" value="PH_3"/>
    <property type="match status" value="1"/>
</dbReference>
<proteinExistence type="inferred from homology"/>
<dbReference type="EMBL" id="OVEO01000006">
    <property type="protein sequence ID" value="SPQ96639.1"/>
    <property type="molecule type" value="Genomic_DNA"/>
</dbReference>
<keyword evidence="6 11" id="KW-0547">Nucleotide-binding</keyword>
<dbReference type="Proteomes" id="UP000039324">
    <property type="component" value="Unassembled WGS sequence"/>
</dbReference>
<feature type="domain" description="Protein kinase" evidence="14">
    <location>
        <begin position="16"/>
        <end position="275"/>
    </location>
</feature>
<geneLocation type="mitochondrion" evidence="16"/>
<sequence>MSSTEASSSKLCISDFTVGDQIGEGSYGKVVRATLKRTGAVYALKILNKGHVLRHGKQAYVMNEKAILMKLDHPGVIHLIGTFHDAHSLYFVLELASGGELFQQIKSLTRCPESLAQFYVAEIVLILEYIHKNGIIHRDVKPENLLLSEDGHIRLIDFGSARRLETRDAADERTRKNSFVGTAEYVPPELLKNQPIGFAADWWALGCVLYQLLTGRPPFRGETEYLTFQKILAHELEFPDHVSQPARSLITRLLSVDTEERTRGGFELLKRDEFFSGIAVDDDLFRKPSPVVSLPKTTSEETASSQQAEEPHDWSSFLLPGEQIIYSGLVSKRRGLFAKRRQLLLTRAPRFVYIDVAKMEMRGQIPWSSGIRIEKRSDSVFLIHTPHRTYHMEAITGTAERWVDAVSRIA</sequence>
<dbReference type="OrthoDB" id="347657at2759"/>
<dbReference type="PROSITE" id="PS50011">
    <property type="entry name" value="PROTEIN_KINASE_DOM"/>
    <property type="match status" value="1"/>
</dbReference>
<evidence type="ECO:0000256" key="2">
    <source>
        <dbReference type="ARBA" id="ARBA00012513"/>
    </source>
</evidence>
<keyword evidence="4" id="KW-0597">Phosphoprotein</keyword>
<dbReference type="Gene3D" id="3.30.200.20">
    <property type="entry name" value="Phosphorylase Kinase, domain 1"/>
    <property type="match status" value="1"/>
</dbReference>
<dbReference type="InterPro" id="IPR039046">
    <property type="entry name" value="PDPK1"/>
</dbReference>
<dbReference type="FunFam" id="3.30.200.20:FF:000191">
    <property type="entry name" value="3-phosphoinositide-dependent protein kinase 2-like"/>
    <property type="match status" value="1"/>
</dbReference>
<evidence type="ECO:0000313" key="18">
    <source>
        <dbReference type="Proteomes" id="UP000290189"/>
    </source>
</evidence>
<evidence type="ECO:0000256" key="11">
    <source>
        <dbReference type="PROSITE-ProRule" id="PRU10141"/>
    </source>
</evidence>
<comment type="catalytic activity">
    <reaction evidence="10">
        <text>L-seryl-[protein] + ATP = O-phospho-L-seryl-[protein] + ADP + H(+)</text>
        <dbReference type="Rhea" id="RHEA:17989"/>
        <dbReference type="Rhea" id="RHEA-COMP:9863"/>
        <dbReference type="Rhea" id="RHEA-COMP:11604"/>
        <dbReference type="ChEBI" id="CHEBI:15378"/>
        <dbReference type="ChEBI" id="CHEBI:29999"/>
        <dbReference type="ChEBI" id="CHEBI:30616"/>
        <dbReference type="ChEBI" id="CHEBI:83421"/>
        <dbReference type="ChEBI" id="CHEBI:456216"/>
        <dbReference type="EC" id="2.7.11.1"/>
    </reaction>
</comment>
<keyword evidence="8 11" id="KW-0067">ATP-binding</keyword>
<dbReference type="GO" id="GO:0035556">
    <property type="term" value="P:intracellular signal transduction"/>
    <property type="evidence" value="ECO:0007669"/>
    <property type="project" value="TreeGrafter"/>
</dbReference>
<protein>
    <recommendedName>
        <fullName evidence="2">non-specific serine/threonine protein kinase</fullName>
        <ecNumber evidence="2">2.7.11.1</ecNumber>
    </recommendedName>
</protein>
<evidence type="ECO:0000256" key="4">
    <source>
        <dbReference type="ARBA" id="ARBA00022553"/>
    </source>
</evidence>
<dbReference type="STRING" id="37360.A0A0G4IGT6"/>
<dbReference type="Proteomes" id="UP000290189">
    <property type="component" value="Unassembled WGS sequence"/>
</dbReference>